<dbReference type="EMBL" id="RCHU02000002">
    <property type="protein sequence ID" value="KAL3603533.1"/>
    <property type="molecule type" value="Genomic_DNA"/>
</dbReference>
<protein>
    <submittedName>
        <fullName evidence="1">Uncharacterized protein</fullName>
    </submittedName>
</protein>
<proteinExistence type="predicted"/>
<organism evidence="1 2">
    <name type="scientific">Populus alba</name>
    <name type="common">White poplar</name>
    <dbReference type="NCBI Taxonomy" id="43335"/>
    <lineage>
        <taxon>Eukaryota</taxon>
        <taxon>Viridiplantae</taxon>
        <taxon>Streptophyta</taxon>
        <taxon>Embryophyta</taxon>
        <taxon>Tracheophyta</taxon>
        <taxon>Spermatophyta</taxon>
        <taxon>Magnoliopsida</taxon>
        <taxon>eudicotyledons</taxon>
        <taxon>Gunneridae</taxon>
        <taxon>Pentapetalae</taxon>
        <taxon>rosids</taxon>
        <taxon>fabids</taxon>
        <taxon>Malpighiales</taxon>
        <taxon>Salicaceae</taxon>
        <taxon>Saliceae</taxon>
        <taxon>Populus</taxon>
    </lineage>
</organism>
<comment type="caution">
    <text evidence="1">The sequence shown here is derived from an EMBL/GenBank/DDBJ whole genome shotgun (WGS) entry which is preliminary data.</text>
</comment>
<sequence>MHHCTVTLESPLPYHAPSSHPIFSPPLHPRHFILPFSPPKTGGLHRRHHSVFTCKGIQLSVPSHGSASLVPSNGNGAAIHDWKLRSVGLKSIDVATLGNLCVDIVLNVPKLPPRSREARFAYTQELSKSPPDRKYWEAGGNCNMAIAAARLGLHCSTIGHVGDEIYGQFLLDVLHEERISMVGMSEDDDIVDSSSASYETLLCWVLVDPLQRHGFCSRADFSKEPAFSWMSKLSGEVKVAIKQSKILFCNGFGFDELSPGLIMLALDYAVDVGTSIFFDPGPRGKSLVTGSPEERQALRHILKMSDVLLLTSDEAESLTGIGNPILAGKELLKNGIRTKWVIVKMGSRGSILVTTSSISCAPAFKVNVIDTVGCGDSFVAAIAFGYIHNMPLVHTLAIANAVGAATAMGCGAGRNVATLDKVTELMRASDMKEDDEFWSELVKDLDTEEITFLSKMVINGRNIQVNHIALQKVVSELLPKLENRWGVLDDIEGFQFQLSPGSQQILDKIIADFRPNEYLKPGSSVDSVLDQCLGDIDDYSLNVQDLGSSHIDDHRLAVNQSNQYNMFLRHGDVQNYEENGLDFDSDVKLDADQGHNDVDDQENQLTPISQGRRLGLMEKHELAIQKHSVSHENSSSDVKQNQDTTLVIDTPVIQSRVHDPVPNHQLTVGQQFPDVHSCRRALRDAAIANHFEMKTIKSDKTRFVAKCASEGCPWRIHAAKLPDVPTFTIRTLPNEHTCDGITHLGHQQASVQWIADSIERSLRENPHYKPKEILEEIHQCIRRQLMMWFNERRETSSQWTSILVPPAERQVSVAIEHAHTHQVLKVDDAEFEVISAEGSHIVNICSRNCSCRRWQLCGLPCAHAVAALLSCRQNVSRFAESCFTVANYRKAYSQTIHPIPDKALWRELSVGLDDAGYSSVELVIKPPKSLQPPAAKPRKKRKARELYLGVPFGPSYYHGLSKPSGLAMEPTAHRPTENVNPEAKFEVEHLALVKETPSFRRV</sequence>
<accession>A0ACC4CRN5</accession>
<evidence type="ECO:0000313" key="2">
    <source>
        <dbReference type="Proteomes" id="UP000309997"/>
    </source>
</evidence>
<dbReference type="Proteomes" id="UP000309997">
    <property type="component" value="Unassembled WGS sequence"/>
</dbReference>
<gene>
    <name evidence="1" type="ORF">D5086_004392</name>
</gene>
<keyword evidence="2" id="KW-1185">Reference proteome</keyword>
<name>A0ACC4CRN5_POPAL</name>
<reference evidence="1 2" key="1">
    <citation type="journal article" date="2024" name="Plant Biotechnol. J.">
        <title>Genome and CRISPR/Cas9 system of a widespread forest tree (Populus alba) in the world.</title>
        <authorList>
            <person name="Liu Y.J."/>
            <person name="Jiang P.F."/>
            <person name="Han X.M."/>
            <person name="Li X.Y."/>
            <person name="Wang H.M."/>
            <person name="Wang Y.J."/>
            <person name="Wang X.X."/>
            <person name="Zeng Q.Y."/>
        </authorList>
    </citation>
    <scope>NUCLEOTIDE SEQUENCE [LARGE SCALE GENOMIC DNA]</scope>
    <source>
        <strain evidence="2">cv. PAL-ZL1</strain>
    </source>
</reference>
<evidence type="ECO:0000313" key="1">
    <source>
        <dbReference type="EMBL" id="KAL3603533.1"/>
    </source>
</evidence>